<evidence type="ECO:0000313" key="10">
    <source>
        <dbReference type="EMBL" id="CRG86232.1"/>
    </source>
</evidence>
<dbReference type="FunFam" id="3.90.1150.10:FF:000001">
    <property type="entry name" value="Aspartate aminotransferase"/>
    <property type="match status" value="1"/>
</dbReference>
<comment type="subunit">
    <text evidence="3">Homodimer.</text>
</comment>
<dbReference type="InterPro" id="IPR015421">
    <property type="entry name" value="PyrdxlP-dep_Trfase_major"/>
</dbReference>
<dbReference type="InterPro" id="IPR015424">
    <property type="entry name" value="PyrdxlP-dep_Trfase"/>
</dbReference>
<proteinExistence type="inferred from homology"/>
<dbReference type="GO" id="GO:0004069">
    <property type="term" value="F:L-aspartate:2-oxoglutarate aminotransferase activity"/>
    <property type="evidence" value="ECO:0007669"/>
    <property type="project" value="UniProtKB-EC"/>
</dbReference>
<dbReference type="GO" id="GO:0005829">
    <property type="term" value="C:cytosol"/>
    <property type="evidence" value="ECO:0007669"/>
    <property type="project" value="TreeGrafter"/>
</dbReference>
<evidence type="ECO:0000256" key="4">
    <source>
        <dbReference type="ARBA" id="ARBA00012753"/>
    </source>
</evidence>
<dbReference type="OMA" id="PTWPIHE"/>
<dbReference type="InterPro" id="IPR000796">
    <property type="entry name" value="Asp_trans"/>
</dbReference>
<keyword evidence="6 10" id="KW-0808">Transferase</keyword>
<dbReference type="OrthoDB" id="550424at2759"/>
<evidence type="ECO:0000256" key="8">
    <source>
        <dbReference type="ARBA" id="ARBA00030923"/>
    </source>
</evidence>
<dbReference type="AlphaFoldDB" id="A0A0U1LSX8"/>
<evidence type="ECO:0000256" key="7">
    <source>
        <dbReference type="ARBA" id="ARBA00022898"/>
    </source>
</evidence>
<evidence type="ECO:0000256" key="5">
    <source>
        <dbReference type="ARBA" id="ARBA00022576"/>
    </source>
</evidence>
<dbReference type="InterPro" id="IPR004839">
    <property type="entry name" value="Aminotransferase_I/II_large"/>
</dbReference>
<dbReference type="Proteomes" id="UP000054383">
    <property type="component" value="Unassembled WGS sequence"/>
</dbReference>
<dbReference type="GO" id="GO:0030170">
    <property type="term" value="F:pyridoxal phosphate binding"/>
    <property type="evidence" value="ECO:0007669"/>
    <property type="project" value="InterPro"/>
</dbReference>
<comment type="cofactor">
    <cofactor evidence="1">
        <name>pyridoxal 5'-phosphate</name>
        <dbReference type="ChEBI" id="CHEBI:597326"/>
    </cofactor>
</comment>
<evidence type="ECO:0000256" key="3">
    <source>
        <dbReference type="ARBA" id="ARBA00011738"/>
    </source>
</evidence>
<evidence type="ECO:0000256" key="2">
    <source>
        <dbReference type="ARBA" id="ARBA00007441"/>
    </source>
</evidence>
<dbReference type="STRING" id="28573.A0A0U1LSX8"/>
<dbReference type="Gene3D" id="3.40.640.10">
    <property type="entry name" value="Type I PLP-dependent aspartate aminotransferase-like (Major domain)"/>
    <property type="match status" value="1"/>
</dbReference>
<dbReference type="EMBL" id="CVMT01000002">
    <property type="protein sequence ID" value="CRG86232.1"/>
    <property type="molecule type" value="Genomic_DNA"/>
</dbReference>
<dbReference type="InterPro" id="IPR015422">
    <property type="entry name" value="PyrdxlP-dep_Trfase_small"/>
</dbReference>
<keyword evidence="7" id="KW-0663">Pyridoxal phosphate</keyword>
<evidence type="ECO:0000313" key="11">
    <source>
        <dbReference type="Proteomes" id="UP000054383"/>
    </source>
</evidence>
<dbReference type="PANTHER" id="PTHR11879">
    <property type="entry name" value="ASPARTATE AMINOTRANSFERASE"/>
    <property type="match status" value="1"/>
</dbReference>
<dbReference type="NCBIfam" id="NF006719">
    <property type="entry name" value="PRK09257.1"/>
    <property type="match status" value="1"/>
</dbReference>
<dbReference type="EC" id="2.6.1.1" evidence="4"/>
<dbReference type="CDD" id="cd00609">
    <property type="entry name" value="AAT_like"/>
    <property type="match status" value="1"/>
</dbReference>
<evidence type="ECO:0000256" key="6">
    <source>
        <dbReference type="ARBA" id="ARBA00022679"/>
    </source>
</evidence>
<sequence length="424" mass="47399">MLIEKPSQGSSFANLPDAPVDEIFALNHAYVADAHPKKVNLGIGVYRTAEGQPWPLCSVQKIEEQLSRENDAARHEYLPIEGDTVFTKAARDLMFGFNLDAEIPAEKAAKQRIVSVQTVAGTGANHVGAAFLAHHYKPKNVWVSTPTWANHHAIWDLQGIKRKGYPYFNAETCAFDFENAIATLEAEAEAGDVILLHACAHNPTGVDPTKEQWKAIAELCQRKRIFPFFDSAYQGFASGSLEEDAWAVRYFFNLEPRMEMCVAQSFSKNFGLYGHRTGAFHLVTNGSNPSETDLIQKNLCHIIRGEYSMGPKFGSTVVKRVLADPTLRAQWYDDLTVMSSRLIKMRQELYQELLRLKTPGTWEHIVNQIGMFSYTGLTPGQIVAMKEEFHIYLLKSGRISVSGLSPTNVTYVAQSIDNVVRRGL</sequence>
<accession>A0A0U1LSX8</accession>
<keyword evidence="11" id="KW-1185">Reference proteome</keyword>
<reference evidence="10 11" key="1">
    <citation type="submission" date="2015-04" db="EMBL/GenBank/DDBJ databases">
        <authorList>
            <person name="Syromyatnikov M.Y."/>
            <person name="Popov V.N."/>
        </authorList>
    </citation>
    <scope>NUCLEOTIDE SEQUENCE [LARGE SCALE GENOMIC DNA]</scope>
    <source>
        <strain evidence="10">WF-38-12</strain>
    </source>
</reference>
<protein>
    <recommendedName>
        <fullName evidence="4">aspartate transaminase</fullName>
        <ecNumber evidence="4">2.6.1.1</ecNumber>
    </recommendedName>
    <alternativeName>
        <fullName evidence="8">Transaminase A</fullName>
    </alternativeName>
</protein>
<gene>
    <name evidence="10" type="ORF">PISL3812_03235</name>
</gene>
<keyword evidence="5 10" id="KW-0032">Aminotransferase</keyword>
<dbReference type="SUPFAM" id="SSF53383">
    <property type="entry name" value="PLP-dependent transferases"/>
    <property type="match status" value="1"/>
</dbReference>
<evidence type="ECO:0000259" key="9">
    <source>
        <dbReference type="Pfam" id="PF00155"/>
    </source>
</evidence>
<dbReference type="GO" id="GO:0006532">
    <property type="term" value="P:aspartate biosynthetic process"/>
    <property type="evidence" value="ECO:0007669"/>
    <property type="project" value="TreeGrafter"/>
</dbReference>
<dbReference type="PANTHER" id="PTHR11879:SF20">
    <property type="entry name" value="ASPARTATE AMINOTRANSFERASE"/>
    <property type="match status" value="1"/>
</dbReference>
<dbReference type="Pfam" id="PF00155">
    <property type="entry name" value="Aminotran_1_2"/>
    <property type="match status" value="1"/>
</dbReference>
<dbReference type="FunFam" id="3.40.640.10:FF:000066">
    <property type="entry name" value="Aspartate aminotransferase"/>
    <property type="match status" value="1"/>
</dbReference>
<evidence type="ECO:0000256" key="1">
    <source>
        <dbReference type="ARBA" id="ARBA00001933"/>
    </source>
</evidence>
<organism evidence="10 11">
    <name type="scientific">Talaromyces islandicus</name>
    <name type="common">Penicillium islandicum</name>
    <dbReference type="NCBI Taxonomy" id="28573"/>
    <lineage>
        <taxon>Eukaryota</taxon>
        <taxon>Fungi</taxon>
        <taxon>Dikarya</taxon>
        <taxon>Ascomycota</taxon>
        <taxon>Pezizomycotina</taxon>
        <taxon>Eurotiomycetes</taxon>
        <taxon>Eurotiomycetidae</taxon>
        <taxon>Eurotiales</taxon>
        <taxon>Trichocomaceae</taxon>
        <taxon>Talaromyces</taxon>
        <taxon>Talaromyces sect. Islandici</taxon>
    </lineage>
</organism>
<name>A0A0U1LSX8_TALIS</name>
<feature type="domain" description="Aminotransferase class I/classII large" evidence="9">
    <location>
        <begin position="37"/>
        <end position="416"/>
    </location>
</feature>
<dbReference type="Gene3D" id="3.90.1150.10">
    <property type="entry name" value="Aspartate Aminotransferase, domain 1"/>
    <property type="match status" value="1"/>
</dbReference>
<dbReference type="PRINTS" id="PR00799">
    <property type="entry name" value="TRANSAMINASE"/>
</dbReference>
<comment type="similarity">
    <text evidence="2">Belongs to the class-I pyridoxal-phosphate-dependent aminotransferase family.</text>
</comment>